<gene>
    <name evidence="1" type="ORF">SAMN00808754_1630</name>
</gene>
<accession>A0A1W1VV51</accession>
<organism evidence="1 2">
    <name type="scientific">Thermanaeromonas toyohensis ToBE</name>
    <dbReference type="NCBI Taxonomy" id="698762"/>
    <lineage>
        <taxon>Bacteria</taxon>
        <taxon>Bacillati</taxon>
        <taxon>Bacillota</taxon>
        <taxon>Clostridia</taxon>
        <taxon>Neomoorellales</taxon>
        <taxon>Neomoorellaceae</taxon>
        <taxon>Thermanaeromonas</taxon>
    </lineage>
</organism>
<evidence type="ECO:0000313" key="2">
    <source>
        <dbReference type="Proteomes" id="UP000192569"/>
    </source>
</evidence>
<dbReference type="STRING" id="698762.SAMN00808754_1630"/>
<evidence type="ECO:0000313" key="1">
    <source>
        <dbReference type="EMBL" id="SMB96754.1"/>
    </source>
</evidence>
<name>A0A1W1VV51_9FIRM</name>
<dbReference type="OrthoDB" id="5120820at2"/>
<keyword evidence="2" id="KW-1185">Reference proteome</keyword>
<dbReference type="RefSeq" id="WP_084665241.1">
    <property type="nucleotide sequence ID" value="NZ_LT838272.1"/>
</dbReference>
<reference evidence="1 2" key="1">
    <citation type="submission" date="2017-04" db="EMBL/GenBank/DDBJ databases">
        <authorList>
            <person name="Afonso C.L."/>
            <person name="Miller P.J."/>
            <person name="Scott M.A."/>
            <person name="Spackman E."/>
            <person name="Goraichik I."/>
            <person name="Dimitrov K.M."/>
            <person name="Suarez D.L."/>
            <person name="Swayne D.E."/>
        </authorList>
    </citation>
    <scope>NUCLEOTIDE SEQUENCE [LARGE SCALE GENOMIC DNA]</scope>
    <source>
        <strain evidence="1 2">ToBE</strain>
    </source>
</reference>
<dbReference type="EMBL" id="LT838272">
    <property type="protein sequence ID" value="SMB96754.1"/>
    <property type="molecule type" value="Genomic_DNA"/>
</dbReference>
<protein>
    <submittedName>
        <fullName evidence="1">Uncharacterized protein</fullName>
    </submittedName>
</protein>
<dbReference type="Proteomes" id="UP000192569">
    <property type="component" value="Chromosome I"/>
</dbReference>
<dbReference type="AlphaFoldDB" id="A0A1W1VV51"/>
<sequence length="227" mass="25240">MGIEAYVHAAGISVVLGTYAYCDAFREVICGRSEDGTRRSSFPRLEKFFSGECSARDAEGLLQELEVIKAEFQSVMHPVALYCAKDGEVLGFHIKHSPNGVLSAGDRGIVFGVTEKGLFVESKFSNELPLPADEKRVDILGDLLYRWVFAFMRRVCEKTWTCWRDDGTAVTVAGINPCAPPDCVEVRAARMPVVEVFREIIHGLERLCRASAQTGDSIKFRRVVVCR</sequence>
<proteinExistence type="predicted"/>